<reference evidence="1 2" key="1">
    <citation type="journal article" date="2023" name="BMC Biol.">
        <title>The compact genome of the sponge Oopsacas minuta (Hexactinellida) is lacking key metazoan core genes.</title>
        <authorList>
            <person name="Santini S."/>
            <person name="Schenkelaars Q."/>
            <person name="Jourda C."/>
            <person name="Duchesne M."/>
            <person name="Belahbib H."/>
            <person name="Rocher C."/>
            <person name="Selva M."/>
            <person name="Riesgo A."/>
            <person name="Vervoort M."/>
            <person name="Leys S.P."/>
            <person name="Kodjabachian L."/>
            <person name="Le Bivic A."/>
            <person name="Borchiellini C."/>
            <person name="Claverie J.M."/>
            <person name="Renard E."/>
        </authorList>
    </citation>
    <scope>NUCLEOTIDE SEQUENCE [LARGE SCALE GENOMIC DNA]</scope>
    <source>
        <strain evidence="1">SPO-2</strain>
    </source>
</reference>
<dbReference type="EMBL" id="JAKMXF010000122">
    <property type="protein sequence ID" value="KAI6657077.1"/>
    <property type="molecule type" value="Genomic_DNA"/>
</dbReference>
<organism evidence="1 2">
    <name type="scientific">Oopsacas minuta</name>
    <dbReference type="NCBI Taxonomy" id="111878"/>
    <lineage>
        <taxon>Eukaryota</taxon>
        <taxon>Metazoa</taxon>
        <taxon>Porifera</taxon>
        <taxon>Hexactinellida</taxon>
        <taxon>Hexasterophora</taxon>
        <taxon>Lyssacinosida</taxon>
        <taxon>Leucopsacidae</taxon>
        <taxon>Oopsacas</taxon>
    </lineage>
</organism>
<evidence type="ECO:0000313" key="2">
    <source>
        <dbReference type="Proteomes" id="UP001165289"/>
    </source>
</evidence>
<dbReference type="AlphaFoldDB" id="A0AAV7K726"/>
<sequence>MTLAKVTDSPALVLKEGQYFPRSEAKLTKCNCTHLPTDMEIKYSSNYASRSLEILHLKGINPNELENFKLAFTDHKSRGVYLSKFHEKLEKLCGVKGICILDVIVYQHLESKSIITPITTELQKERCNMLEIQFQQSTD</sequence>
<comment type="caution">
    <text evidence="1">The sequence shown here is derived from an EMBL/GenBank/DDBJ whole genome shotgun (WGS) entry which is preliminary data.</text>
</comment>
<gene>
    <name evidence="1" type="ORF">LOD99_15863</name>
</gene>
<evidence type="ECO:0000313" key="1">
    <source>
        <dbReference type="EMBL" id="KAI6657077.1"/>
    </source>
</evidence>
<accession>A0AAV7K726</accession>
<proteinExistence type="predicted"/>
<keyword evidence="2" id="KW-1185">Reference proteome</keyword>
<name>A0AAV7K726_9METZ</name>
<protein>
    <submittedName>
        <fullName evidence="1">Uncharacterized protein</fullName>
    </submittedName>
</protein>
<dbReference type="Proteomes" id="UP001165289">
    <property type="component" value="Unassembled WGS sequence"/>
</dbReference>